<sequence>MLIPTLLRADNEQFRLSKKHTVLITYPELLTKRNLTRQRERRWEKKTMSFSEEKLSGQRIKKNNKNRMQQAVVNLREAQCGYGALSLCVFDGNYLNNFTPFFVVQRARENIFLVY</sequence>
<dbReference type="Proteomes" id="UP001054837">
    <property type="component" value="Unassembled WGS sequence"/>
</dbReference>
<protein>
    <submittedName>
        <fullName evidence="1">Uncharacterized protein</fullName>
    </submittedName>
</protein>
<gene>
    <name evidence="1" type="ORF">CDAR_251221</name>
</gene>
<evidence type="ECO:0000313" key="2">
    <source>
        <dbReference type="Proteomes" id="UP001054837"/>
    </source>
</evidence>
<name>A0AAV4RAD9_9ARAC</name>
<proteinExistence type="predicted"/>
<organism evidence="1 2">
    <name type="scientific">Caerostris darwini</name>
    <dbReference type="NCBI Taxonomy" id="1538125"/>
    <lineage>
        <taxon>Eukaryota</taxon>
        <taxon>Metazoa</taxon>
        <taxon>Ecdysozoa</taxon>
        <taxon>Arthropoda</taxon>
        <taxon>Chelicerata</taxon>
        <taxon>Arachnida</taxon>
        <taxon>Araneae</taxon>
        <taxon>Araneomorphae</taxon>
        <taxon>Entelegynae</taxon>
        <taxon>Araneoidea</taxon>
        <taxon>Araneidae</taxon>
        <taxon>Caerostris</taxon>
    </lineage>
</organism>
<evidence type="ECO:0000313" key="1">
    <source>
        <dbReference type="EMBL" id="GIY17067.1"/>
    </source>
</evidence>
<comment type="caution">
    <text evidence="1">The sequence shown here is derived from an EMBL/GenBank/DDBJ whole genome shotgun (WGS) entry which is preliminary data.</text>
</comment>
<dbReference type="EMBL" id="BPLQ01005772">
    <property type="protein sequence ID" value="GIY17067.1"/>
    <property type="molecule type" value="Genomic_DNA"/>
</dbReference>
<accession>A0AAV4RAD9</accession>
<keyword evidence="2" id="KW-1185">Reference proteome</keyword>
<reference evidence="1 2" key="1">
    <citation type="submission" date="2021-06" db="EMBL/GenBank/DDBJ databases">
        <title>Caerostris darwini draft genome.</title>
        <authorList>
            <person name="Kono N."/>
            <person name="Arakawa K."/>
        </authorList>
    </citation>
    <scope>NUCLEOTIDE SEQUENCE [LARGE SCALE GENOMIC DNA]</scope>
</reference>
<dbReference type="AlphaFoldDB" id="A0AAV4RAD9"/>